<dbReference type="PANTHER" id="PTHR43162">
    <property type="match status" value="1"/>
</dbReference>
<dbReference type="EMBL" id="JACHGT010000019">
    <property type="protein sequence ID" value="MBB6038899.1"/>
    <property type="molecule type" value="Genomic_DNA"/>
</dbReference>
<protein>
    <submittedName>
        <fullName evidence="2">Uncharacterized protein YbjT (DUF2867 family)</fullName>
    </submittedName>
</protein>
<evidence type="ECO:0000259" key="1">
    <source>
        <dbReference type="Pfam" id="PF13460"/>
    </source>
</evidence>
<feature type="domain" description="NAD(P)-binding" evidence="1">
    <location>
        <begin position="7"/>
        <end position="165"/>
    </location>
</feature>
<dbReference type="AlphaFoldDB" id="A0A841G2H3"/>
<dbReference type="PANTHER" id="PTHR43162:SF1">
    <property type="entry name" value="PRESTALK A DIFFERENTIATION PROTEIN A"/>
    <property type="match status" value="1"/>
</dbReference>
<accession>A0A841G2H3</accession>
<dbReference type="RefSeq" id="WP_184791816.1">
    <property type="nucleotide sequence ID" value="NZ_BONT01000118.1"/>
</dbReference>
<dbReference type="InterPro" id="IPR051604">
    <property type="entry name" value="Ergot_Alk_Oxidoreductase"/>
</dbReference>
<evidence type="ECO:0000313" key="2">
    <source>
        <dbReference type="EMBL" id="MBB6038899.1"/>
    </source>
</evidence>
<dbReference type="Gene3D" id="3.90.25.10">
    <property type="entry name" value="UDP-galactose 4-epimerase, domain 1"/>
    <property type="match status" value="1"/>
</dbReference>
<keyword evidence="3" id="KW-1185">Reference proteome</keyword>
<dbReference type="Gene3D" id="3.40.50.720">
    <property type="entry name" value="NAD(P)-binding Rossmann-like Domain"/>
    <property type="match status" value="1"/>
</dbReference>
<gene>
    <name evidence="2" type="ORF">HNR73_006788</name>
</gene>
<dbReference type="InterPro" id="IPR036291">
    <property type="entry name" value="NAD(P)-bd_dom_sf"/>
</dbReference>
<dbReference type="Proteomes" id="UP000548476">
    <property type="component" value="Unassembled WGS sequence"/>
</dbReference>
<sequence>MTYLVLGATGKTGRHVVSSLTDRGAEVRPASRATGFDWTDASTWDGFLKGADAAYIVETTEDPVLVGDFARRAVAAGVGRLVLLSARLTHPRQVELIEERERGVVESGAEWTVLRPAWFTQNLAELPWFTEPMDATGVLALPTGDGREAFIDTRDIAAVAAAALVEDGHTGKILELSGPRALTFGELLGGYAEATGRELRYEAVSAEEYAASLRAAGLSEEEVELMTLLLGELRQSKGAVLTTTVRDVLGREPLDARVWLGEVAGR</sequence>
<proteinExistence type="predicted"/>
<name>A0A841G2H3_9ACTN</name>
<comment type="caution">
    <text evidence="2">The sequence shown here is derived from an EMBL/GenBank/DDBJ whole genome shotgun (WGS) entry which is preliminary data.</text>
</comment>
<dbReference type="InterPro" id="IPR016040">
    <property type="entry name" value="NAD(P)-bd_dom"/>
</dbReference>
<dbReference type="SUPFAM" id="SSF51735">
    <property type="entry name" value="NAD(P)-binding Rossmann-fold domains"/>
    <property type="match status" value="1"/>
</dbReference>
<organism evidence="2 3">
    <name type="scientific">Phytomonospora endophytica</name>
    <dbReference type="NCBI Taxonomy" id="714109"/>
    <lineage>
        <taxon>Bacteria</taxon>
        <taxon>Bacillati</taxon>
        <taxon>Actinomycetota</taxon>
        <taxon>Actinomycetes</taxon>
        <taxon>Micromonosporales</taxon>
        <taxon>Micromonosporaceae</taxon>
        <taxon>Phytomonospora</taxon>
    </lineage>
</organism>
<dbReference type="Pfam" id="PF13460">
    <property type="entry name" value="NAD_binding_10"/>
    <property type="match status" value="1"/>
</dbReference>
<reference evidence="2 3" key="1">
    <citation type="submission" date="2020-08" db="EMBL/GenBank/DDBJ databases">
        <title>Genomic Encyclopedia of Type Strains, Phase IV (KMG-IV): sequencing the most valuable type-strain genomes for metagenomic binning, comparative biology and taxonomic classification.</title>
        <authorList>
            <person name="Goeker M."/>
        </authorList>
    </citation>
    <scope>NUCLEOTIDE SEQUENCE [LARGE SCALE GENOMIC DNA]</scope>
    <source>
        <strain evidence="2 3">YIM 65646</strain>
    </source>
</reference>
<evidence type="ECO:0000313" key="3">
    <source>
        <dbReference type="Proteomes" id="UP000548476"/>
    </source>
</evidence>